<protein>
    <recommendedName>
        <fullName evidence="3">Sulfotransferase domain-containing protein</fullName>
    </recommendedName>
</protein>
<organism evidence="4">
    <name type="scientific">Photinus pyralis</name>
    <name type="common">Common eastern firefly</name>
    <name type="synonym">Lampyris pyralis</name>
    <dbReference type="NCBI Taxonomy" id="7054"/>
    <lineage>
        <taxon>Eukaryota</taxon>
        <taxon>Metazoa</taxon>
        <taxon>Ecdysozoa</taxon>
        <taxon>Arthropoda</taxon>
        <taxon>Hexapoda</taxon>
        <taxon>Insecta</taxon>
        <taxon>Pterygota</taxon>
        <taxon>Neoptera</taxon>
        <taxon>Endopterygota</taxon>
        <taxon>Coleoptera</taxon>
        <taxon>Polyphaga</taxon>
        <taxon>Elateriformia</taxon>
        <taxon>Elateroidea</taxon>
        <taxon>Lampyridae</taxon>
        <taxon>Lampyrinae</taxon>
        <taxon>Photinus</taxon>
    </lineage>
</organism>
<accession>A0A1Y1MY42</accession>
<dbReference type="EMBL" id="GEZM01017601">
    <property type="protein sequence ID" value="JAV90557.1"/>
    <property type="molecule type" value="Transcribed_RNA"/>
</dbReference>
<dbReference type="SUPFAM" id="SSF52540">
    <property type="entry name" value="P-loop containing nucleoside triphosphate hydrolases"/>
    <property type="match status" value="1"/>
</dbReference>
<keyword evidence="2" id="KW-0808">Transferase</keyword>
<dbReference type="GO" id="GO:0008146">
    <property type="term" value="F:sulfotransferase activity"/>
    <property type="evidence" value="ECO:0007669"/>
    <property type="project" value="InterPro"/>
</dbReference>
<reference evidence="4" key="1">
    <citation type="journal article" date="2016" name="Sci. Rep.">
        <title>Molecular characterization of firefly nuptial gifts: a multi-omics approach sheds light on postcopulatory sexual selection.</title>
        <authorList>
            <person name="Al-Wathiqui N."/>
            <person name="Fallon T.R."/>
            <person name="South A."/>
            <person name="Weng J.K."/>
            <person name="Lewis S.M."/>
        </authorList>
    </citation>
    <scope>NUCLEOTIDE SEQUENCE</scope>
</reference>
<evidence type="ECO:0000256" key="1">
    <source>
        <dbReference type="ARBA" id="ARBA00005771"/>
    </source>
</evidence>
<proteinExistence type="inferred from homology"/>
<dbReference type="Pfam" id="PF00685">
    <property type="entry name" value="Sulfotransfer_1"/>
    <property type="match status" value="1"/>
</dbReference>
<dbReference type="AlphaFoldDB" id="A0A1Y1MY42"/>
<dbReference type="InterPro" id="IPR027417">
    <property type="entry name" value="P-loop_NTPase"/>
</dbReference>
<dbReference type="PANTHER" id="PTHR11783">
    <property type="entry name" value="SULFOTRANSFERASE SULT"/>
    <property type="match status" value="1"/>
</dbReference>
<dbReference type="EMBL" id="GEZM01017599">
    <property type="protein sequence ID" value="JAV90559.1"/>
    <property type="molecule type" value="Transcribed_RNA"/>
</dbReference>
<evidence type="ECO:0000256" key="2">
    <source>
        <dbReference type="ARBA" id="ARBA00022679"/>
    </source>
</evidence>
<comment type="similarity">
    <text evidence="1">Belongs to the sulfotransferase 1 family.</text>
</comment>
<name>A0A1Y1MY42_PHOPY</name>
<evidence type="ECO:0000313" key="4">
    <source>
        <dbReference type="EMBL" id="JAV90559.1"/>
    </source>
</evidence>
<evidence type="ECO:0000259" key="3">
    <source>
        <dbReference type="Pfam" id="PF00685"/>
    </source>
</evidence>
<dbReference type="InterPro" id="IPR000863">
    <property type="entry name" value="Sulfotransferase_dom"/>
</dbReference>
<sequence>MPERYEPNSIEYCKNLKSPRIFKTHLSQEYLPKQLFSKEKKAKIIYIARNIKDVCLSGYHFQTNVLNLPYKSLESYAEVFMSDAFPKGDYWKNVLYFWNRRDENNILFIRYEDMKKDLKDVIRKVTKFLGKSMTSKQEEDLLKWLSIESFQKNTAVNQASFFKTDEFVREGKVGGHKKEMTPELISNIDSWSAGYIKCSDYEYEL</sequence>
<dbReference type="Gene3D" id="3.40.50.300">
    <property type="entry name" value="P-loop containing nucleotide triphosphate hydrolases"/>
    <property type="match status" value="1"/>
</dbReference>
<feature type="domain" description="Sulfotransferase" evidence="3">
    <location>
        <begin position="8"/>
        <end position="192"/>
    </location>
</feature>